<dbReference type="EMBL" id="JANIPJ010000013">
    <property type="protein sequence ID" value="MCR2805715.1"/>
    <property type="molecule type" value="Genomic_DNA"/>
</dbReference>
<comment type="caution">
    <text evidence="5">The sequence shown here is derived from an EMBL/GenBank/DDBJ whole genome shotgun (WGS) entry which is preliminary data.</text>
</comment>
<sequence length="518" mass="54463">MKRTISFLIASALSASLLAGTAAAAFLSNALVGDKGQIMMDVKSYAGSGDYGSANDMRLQAEFRHPSGLLVRGDGALIVADGDNHLLRAVTADGTESLAGVLLKKDAQGKLVGGLLDGPSNASLFQNPSGIAADAQGRLYVADTENHAIRKIGLDGSVTTIAGTGLLGRLDGPGSRATFHSPKDVAVAADGTVYVADTLNHVIRKITPAGEVVTLTAPSNRVVEAFPGVAVPAGDFADGDMAIAKFNEPSGLALDARGNLYVSDSGNHSIRYINFQSGKVTTVAGSAMRIGKGKSLYADLTRLYAEDGFADGKASDAAFRYPAGIAVTEEGGLVIADSLNHSIRYLQDGEVATLAGHSSQLSGEHDGADRLATFHRPTDVAIAPDGSIYVADSYNNKIRLLTPYRLPDLPEAPALKVVIGSGLVAFDAQPEMISSRVMVPVRAVAERLGYEVEYEDGEKLVTFTGADGSVLELRIDANSPYAPYLKQGRTYVPVRFMAEQLGLDVQWQQESRTVILRP</sequence>
<evidence type="ECO:0000256" key="1">
    <source>
        <dbReference type="ARBA" id="ARBA00022737"/>
    </source>
</evidence>
<keyword evidence="1" id="KW-0677">Repeat</keyword>
<evidence type="ECO:0000256" key="2">
    <source>
        <dbReference type="PROSITE-ProRule" id="PRU00504"/>
    </source>
</evidence>
<dbReference type="InterPro" id="IPR011042">
    <property type="entry name" value="6-blade_b-propeller_TolB-like"/>
</dbReference>
<reference evidence="5" key="1">
    <citation type="submission" date="2022-08" db="EMBL/GenBank/DDBJ databases">
        <title>The genomic sequence of strain Paenibacillus sp. SCIV0701.</title>
        <authorList>
            <person name="Zhao H."/>
        </authorList>
    </citation>
    <scope>NUCLEOTIDE SEQUENCE</scope>
    <source>
        <strain evidence="5">SCIV0701</strain>
    </source>
</reference>
<feature type="signal peptide" evidence="3">
    <location>
        <begin position="1"/>
        <end position="24"/>
    </location>
</feature>
<feature type="chain" id="PRO_5040917277" evidence="3">
    <location>
        <begin position="25"/>
        <end position="518"/>
    </location>
</feature>
<keyword evidence="6" id="KW-1185">Reference proteome</keyword>
<dbReference type="Proteomes" id="UP001141950">
    <property type="component" value="Unassembled WGS sequence"/>
</dbReference>
<evidence type="ECO:0000256" key="3">
    <source>
        <dbReference type="SAM" id="SignalP"/>
    </source>
</evidence>
<keyword evidence="3" id="KW-0732">Signal</keyword>
<dbReference type="PANTHER" id="PTHR13833">
    <property type="match status" value="1"/>
</dbReference>
<dbReference type="PANTHER" id="PTHR13833:SF71">
    <property type="entry name" value="NHL DOMAIN-CONTAINING PROTEIN"/>
    <property type="match status" value="1"/>
</dbReference>
<feature type="repeat" description="NHL" evidence="2">
    <location>
        <begin position="125"/>
        <end position="155"/>
    </location>
</feature>
<feature type="repeat" description="NHL" evidence="2">
    <location>
        <begin position="246"/>
        <end position="276"/>
    </location>
</feature>
<gene>
    <name evidence="5" type="ORF">NQZ67_17675</name>
</gene>
<feature type="domain" description="Copper amine oxidase-like N-terminal" evidence="4">
    <location>
        <begin position="424"/>
        <end position="516"/>
    </location>
</feature>
<dbReference type="Gene3D" id="3.30.457.10">
    <property type="entry name" value="Copper amine oxidase-like, N-terminal domain"/>
    <property type="match status" value="1"/>
</dbReference>
<dbReference type="Pfam" id="PF01436">
    <property type="entry name" value="NHL"/>
    <property type="match status" value="4"/>
</dbReference>
<accession>A0A9X2SA49</accession>
<dbReference type="SUPFAM" id="SSF101898">
    <property type="entry name" value="NHL repeat"/>
    <property type="match status" value="1"/>
</dbReference>
<dbReference type="AlphaFoldDB" id="A0A9X2SA49"/>
<name>A0A9X2SA49_9BACL</name>
<dbReference type="InterPro" id="IPR036582">
    <property type="entry name" value="Mao_N_sf"/>
</dbReference>
<dbReference type="Pfam" id="PF07833">
    <property type="entry name" value="Cu_amine_oxidN1"/>
    <property type="match status" value="1"/>
</dbReference>
<evidence type="ECO:0000259" key="4">
    <source>
        <dbReference type="Pfam" id="PF07833"/>
    </source>
</evidence>
<organism evidence="5 6">
    <name type="scientific">Paenibacillus soyae</name>
    <dbReference type="NCBI Taxonomy" id="2969249"/>
    <lineage>
        <taxon>Bacteria</taxon>
        <taxon>Bacillati</taxon>
        <taxon>Bacillota</taxon>
        <taxon>Bacilli</taxon>
        <taxon>Bacillales</taxon>
        <taxon>Paenibacillaceae</taxon>
        <taxon>Paenibacillus</taxon>
    </lineage>
</organism>
<feature type="repeat" description="NHL" evidence="2">
    <location>
        <begin position="374"/>
        <end position="404"/>
    </location>
</feature>
<dbReference type="InterPro" id="IPR001258">
    <property type="entry name" value="NHL_repeat"/>
</dbReference>
<dbReference type="SUPFAM" id="SSF55383">
    <property type="entry name" value="Copper amine oxidase, domain N"/>
    <property type="match status" value="1"/>
</dbReference>
<evidence type="ECO:0000313" key="6">
    <source>
        <dbReference type="Proteomes" id="UP001141950"/>
    </source>
</evidence>
<protein>
    <submittedName>
        <fullName evidence="5">Stalk domain-containing protein</fullName>
    </submittedName>
</protein>
<evidence type="ECO:0000313" key="5">
    <source>
        <dbReference type="EMBL" id="MCR2805715.1"/>
    </source>
</evidence>
<dbReference type="Gene3D" id="2.120.10.30">
    <property type="entry name" value="TolB, C-terminal domain"/>
    <property type="match status" value="4"/>
</dbReference>
<dbReference type="InterPro" id="IPR012854">
    <property type="entry name" value="Cu_amine_oxidase-like_N"/>
</dbReference>
<proteinExistence type="predicted"/>
<dbReference type="PROSITE" id="PS51125">
    <property type="entry name" value="NHL"/>
    <property type="match status" value="3"/>
</dbReference>